<comment type="caution">
    <text evidence="2">The sequence shown here is derived from an EMBL/GenBank/DDBJ whole genome shotgun (WGS) entry which is preliminary data.</text>
</comment>
<dbReference type="AlphaFoldDB" id="A0A0V0Y2X5"/>
<proteinExistence type="predicted"/>
<sequence length="390" mass="42109">MSNGSSSNKLPAGSALRRSHSSRSLVVESDDSSNAEILANFKIRPRTPSIETRKNRLGQLKLSIKESIHGMKLPLLTGLVRRPPSRSRRRLSSAAATGCQQSPSVHNDESNANNSRKHSKLPLHTTDVDCETASGSLTIATPNLRTRHDSTAHLDGRVAEDRLSFPGSSRAHHNDSLTTAEDGGGAVAFDTVDEHNIAASNSSTSIAAVAAGQQASRLVRLDNDNNKQQIDQPSHVGPVEEQAEEHRVHLDAATLAAADSAPFARLGDDIDVSLLTRYLYPESETVETAEPWSLDFLCGVVSAQFLPNYTATTLTHSNVCCSSSFSSEELSSKSESDIITRFRFFNFFGEIIAEEENFLRFPDEECAPPFGPMLTAKAEVGALAGRIISA</sequence>
<name>A0A0V0Y2X5_TRIPS</name>
<feature type="region of interest" description="Disordered" evidence="1">
    <location>
        <begin position="1"/>
        <end position="30"/>
    </location>
</feature>
<accession>A0A0V0Y2X5</accession>
<dbReference type="EMBL" id="JYDU01000069">
    <property type="protein sequence ID" value="KRX94616.1"/>
    <property type="molecule type" value="Genomic_DNA"/>
</dbReference>
<reference evidence="2 3" key="1">
    <citation type="submission" date="2015-01" db="EMBL/GenBank/DDBJ databases">
        <title>Evolution of Trichinella species and genotypes.</title>
        <authorList>
            <person name="Korhonen P.K."/>
            <person name="Edoardo P."/>
            <person name="Giuseppe L.R."/>
            <person name="Gasser R.B."/>
        </authorList>
    </citation>
    <scope>NUCLEOTIDE SEQUENCE [LARGE SCALE GENOMIC DNA]</scope>
    <source>
        <strain evidence="2">ISS141</strain>
    </source>
</reference>
<protein>
    <submittedName>
        <fullName evidence="2">Uncharacterized protein</fullName>
    </submittedName>
</protein>
<dbReference type="Proteomes" id="UP000054815">
    <property type="component" value="Unassembled WGS sequence"/>
</dbReference>
<evidence type="ECO:0000313" key="3">
    <source>
        <dbReference type="Proteomes" id="UP000054815"/>
    </source>
</evidence>
<evidence type="ECO:0000256" key="1">
    <source>
        <dbReference type="SAM" id="MobiDB-lite"/>
    </source>
</evidence>
<evidence type="ECO:0000313" key="2">
    <source>
        <dbReference type="EMBL" id="KRX94616.1"/>
    </source>
</evidence>
<feature type="compositionally biased region" description="Polar residues" evidence="1">
    <location>
        <begin position="94"/>
        <end position="114"/>
    </location>
</feature>
<gene>
    <name evidence="2" type="ORF">T4E_9390</name>
</gene>
<feature type="region of interest" description="Disordered" evidence="1">
    <location>
        <begin position="79"/>
        <end position="122"/>
    </location>
</feature>
<organism evidence="2 3">
    <name type="scientific">Trichinella pseudospiralis</name>
    <name type="common">Parasitic roundworm</name>
    <dbReference type="NCBI Taxonomy" id="6337"/>
    <lineage>
        <taxon>Eukaryota</taxon>
        <taxon>Metazoa</taxon>
        <taxon>Ecdysozoa</taxon>
        <taxon>Nematoda</taxon>
        <taxon>Enoplea</taxon>
        <taxon>Dorylaimia</taxon>
        <taxon>Trichinellida</taxon>
        <taxon>Trichinellidae</taxon>
        <taxon>Trichinella</taxon>
    </lineage>
</organism>